<dbReference type="EMBL" id="QFPP01000108">
    <property type="protein sequence ID" value="PZQ74915.1"/>
    <property type="molecule type" value="Genomic_DNA"/>
</dbReference>
<dbReference type="Proteomes" id="UP000249135">
    <property type="component" value="Unassembled WGS sequence"/>
</dbReference>
<protein>
    <submittedName>
        <fullName evidence="2">Uncharacterized protein</fullName>
    </submittedName>
</protein>
<reference evidence="2 3" key="1">
    <citation type="submission" date="2017-08" db="EMBL/GenBank/DDBJ databases">
        <title>Infants hospitalized years apart are colonized by the same room-sourced microbial strains.</title>
        <authorList>
            <person name="Brooks B."/>
            <person name="Olm M.R."/>
            <person name="Firek B.A."/>
            <person name="Baker R."/>
            <person name="Thomas B.C."/>
            <person name="Morowitz M.J."/>
            <person name="Banfield J.F."/>
        </authorList>
    </citation>
    <scope>NUCLEOTIDE SEQUENCE [LARGE SCALE GENOMIC DNA]</scope>
    <source>
        <strain evidence="2">S2_005_003_R2_41</strain>
    </source>
</reference>
<evidence type="ECO:0000313" key="2">
    <source>
        <dbReference type="EMBL" id="PZQ74915.1"/>
    </source>
</evidence>
<organism evidence="2 3">
    <name type="scientific">Variovorax paradoxus</name>
    <dbReference type="NCBI Taxonomy" id="34073"/>
    <lineage>
        <taxon>Bacteria</taxon>
        <taxon>Pseudomonadati</taxon>
        <taxon>Pseudomonadota</taxon>
        <taxon>Betaproteobacteria</taxon>
        <taxon>Burkholderiales</taxon>
        <taxon>Comamonadaceae</taxon>
        <taxon>Variovorax</taxon>
    </lineage>
</organism>
<name>A0A2W5QJB7_VARPD</name>
<evidence type="ECO:0000313" key="3">
    <source>
        <dbReference type="Proteomes" id="UP000249135"/>
    </source>
</evidence>
<gene>
    <name evidence="2" type="ORF">DI563_11050</name>
</gene>
<proteinExistence type="predicted"/>
<sequence length="846" mass="92002">MGGALSNFFGTAAKTVEDIADIEHRESLVEIERQNQARQEQGLADQAMGRERDPGLNQYQAYKGAYDVAVADSTANSMTQDLARKLRDLPNDGSVDPKAEATQYLKDQIGDGTGDPTIDGRMVWSAKQKADALVAQKREQIAQTQESNIAETIRNDITGKMLSQKGVTGGQAEAWHAQFLGLSKGNVAAADKLFEDAIGNAIVNDGHARSTLAALAGSGYAKRNPDSYMRLSDKAFHQTNKIKSLAAGTAVSSLNGEYTARHAEFHNQGLVMPTSEYLEFMNRAHRIDSDHGVGKAAFPWLAAGGLRENFKKQAAVNTILSTLRGHTATPDLRQSVNETGTEVSTEIKKNYVMASATWIAENPGRFPALNASLTAAGLPQPLANRDAAKEYGRMLGSPKEQAAFGYQVDDTTKGIITTGLMGSDVNQTINAVTLLNEVSNSPNGDIMLKGLLGDKEAARFDVIKRMSATRDIETAVRATLADKDLEKDMAAEQDSGYVNFPRLLRDPERKATEVEDAILSRAGERLKERIGRDDWFGEANTNISGQAYKALTLGIADHLREQQRTLKGGTKPDLNAAIDFATKQLASKFVPLPIQGNTLSLVLDPYGGRGRVPEQEIATYNGTKVYAGQRMLVGGKEEDPVETFMKIDRKAIYRKFPKFLGDDLPSDDLHGHYTAYGNWGRHTGDAESIYLLPPDAKSGLHPVMAPGGMPLMMAPGEEVVISNGIGTRATFKVPTDSKEAQEFFKTHLPTGFYALQGSGGIYRIQYGYRLTTTADEMFEVQSKARTAEIANINAPTRPVQFEKTYMGKPPKPRASTPQPPAGPGLIETLRSRVGEAAANYRKNRPE</sequence>
<comment type="caution">
    <text evidence="2">The sequence shown here is derived from an EMBL/GenBank/DDBJ whole genome shotgun (WGS) entry which is preliminary data.</text>
</comment>
<accession>A0A2W5QJB7</accession>
<feature type="region of interest" description="Disordered" evidence="1">
    <location>
        <begin position="802"/>
        <end position="826"/>
    </location>
</feature>
<dbReference type="AlphaFoldDB" id="A0A2W5QJB7"/>
<evidence type="ECO:0000256" key="1">
    <source>
        <dbReference type="SAM" id="MobiDB-lite"/>
    </source>
</evidence>